<comment type="pathway">
    <text evidence="2">Lipid metabolism; fatty acid biosynthesis.</text>
</comment>
<dbReference type="Pfam" id="PF00364">
    <property type="entry name" value="Biotin_lipoyl"/>
    <property type="match status" value="1"/>
</dbReference>
<dbReference type="GO" id="GO:0009317">
    <property type="term" value="C:acetyl-CoA carboxylase complex"/>
    <property type="evidence" value="ECO:0007669"/>
    <property type="project" value="InterPro"/>
</dbReference>
<sequence>MMSWMDRIREAIELAGRSGVTEMEFRDGGFHIRLSRNSTPSTSVALVPPPSTQTLGPAGDPAISAALPRVVEKVRPSGHIISAPAYGIFHQRPAPGSPPFVVVGDRVEQGQQVGLMESMKVFSAIEADASGTVMELLALDGEEVDAGAPLLRLL</sequence>
<dbReference type="InterPro" id="IPR001249">
    <property type="entry name" value="AcCoA_biotinCC"/>
</dbReference>
<keyword evidence="2" id="KW-0443">Lipid metabolism</keyword>
<dbReference type="CDD" id="cd06850">
    <property type="entry name" value="biotinyl_domain"/>
    <property type="match status" value="1"/>
</dbReference>
<keyword evidence="2" id="KW-0092">Biotin</keyword>
<dbReference type="AlphaFoldDB" id="A0A1D8UR24"/>
<dbReference type="PRINTS" id="PR01071">
    <property type="entry name" value="ACOABIOTINCC"/>
</dbReference>
<keyword evidence="2" id="KW-0275">Fatty acid biosynthesis</keyword>
<dbReference type="STRING" id="153496.A0U89_01670"/>
<gene>
    <name evidence="3" type="ORF">A0U89_01670</name>
</gene>
<dbReference type="EMBL" id="CP014674">
    <property type="protein sequence ID" value="AOX16056.1"/>
    <property type="molecule type" value="Genomic_DNA"/>
</dbReference>
<dbReference type="GO" id="GO:0006633">
    <property type="term" value="P:fatty acid biosynthetic process"/>
    <property type="evidence" value="ECO:0007669"/>
    <property type="project" value="UniProtKB-UniPathway"/>
</dbReference>
<keyword evidence="2" id="KW-0444">Lipid biosynthesis</keyword>
<dbReference type="InterPro" id="IPR000089">
    <property type="entry name" value="Biotin_lipoyl"/>
</dbReference>
<dbReference type="Proteomes" id="UP000179145">
    <property type="component" value="Chromosome"/>
</dbReference>
<dbReference type="RefSeq" id="WP_083278269.1">
    <property type="nucleotide sequence ID" value="NZ_CP014674.1"/>
</dbReference>
<evidence type="ECO:0000313" key="3">
    <source>
        <dbReference type="EMBL" id="AOX16056.1"/>
    </source>
</evidence>
<keyword evidence="2" id="KW-0276">Fatty acid metabolism</keyword>
<organism evidence="3 4">
    <name type="scientific">Kozakia baliensis</name>
    <dbReference type="NCBI Taxonomy" id="153496"/>
    <lineage>
        <taxon>Bacteria</taxon>
        <taxon>Pseudomonadati</taxon>
        <taxon>Pseudomonadota</taxon>
        <taxon>Alphaproteobacteria</taxon>
        <taxon>Acetobacterales</taxon>
        <taxon>Acetobacteraceae</taxon>
        <taxon>Kozakia</taxon>
    </lineage>
</organism>
<comment type="function">
    <text evidence="1 2">This protein is a component of the acetyl coenzyme A carboxylase complex; first, biotin carboxylase catalyzes the carboxylation of the carrier protein and then the transcarboxylase transfers the carboxyl group to form malonyl-CoA.</text>
</comment>
<dbReference type="KEGG" id="kba:A0U89_01670"/>
<dbReference type="SUPFAM" id="SSF51230">
    <property type="entry name" value="Single hybrid motif"/>
    <property type="match status" value="1"/>
</dbReference>
<proteinExistence type="predicted"/>
<dbReference type="UniPathway" id="UPA00094"/>
<accession>A0A1D8UR24</accession>
<dbReference type="InterPro" id="IPR011053">
    <property type="entry name" value="Single_hybrid_motif"/>
</dbReference>
<evidence type="ECO:0000256" key="1">
    <source>
        <dbReference type="ARBA" id="ARBA00003761"/>
    </source>
</evidence>
<dbReference type="Gene3D" id="2.40.50.100">
    <property type="match status" value="1"/>
</dbReference>
<name>A0A1D8UR24_9PROT</name>
<evidence type="ECO:0000256" key="2">
    <source>
        <dbReference type="RuleBase" id="RU364072"/>
    </source>
</evidence>
<reference evidence="3 4" key="1">
    <citation type="journal article" date="2016" name="Microb. Cell Fact.">
        <title>Dissection of exopolysaccharide biosynthesis in Kozakia baliensis.</title>
        <authorList>
            <person name="Brandt J.U."/>
            <person name="Jakob F."/>
            <person name="Behr J."/>
            <person name="Geissler A.J."/>
            <person name="Vogel R.F."/>
        </authorList>
    </citation>
    <scope>NUCLEOTIDE SEQUENCE [LARGE SCALE GENOMIC DNA]</scope>
    <source>
        <strain evidence="3 4">DSM 14400</strain>
    </source>
</reference>
<evidence type="ECO:0000313" key="4">
    <source>
        <dbReference type="Proteomes" id="UP000179145"/>
    </source>
</evidence>
<protein>
    <recommendedName>
        <fullName evidence="2">Biotin carboxyl carrier protein of acetyl-CoA carboxylase</fullName>
    </recommendedName>
</protein>
<keyword evidence="4" id="KW-1185">Reference proteome</keyword>
<dbReference type="GO" id="GO:0003989">
    <property type="term" value="F:acetyl-CoA carboxylase activity"/>
    <property type="evidence" value="ECO:0007669"/>
    <property type="project" value="InterPro"/>
</dbReference>
<dbReference type="PROSITE" id="PS50968">
    <property type="entry name" value="BIOTINYL_LIPOYL"/>
    <property type="match status" value="1"/>
</dbReference>